<proteinExistence type="predicted"/>
<dbReference type="RefSeq" id="WP_216877145.1">
    <property type="nucleotide sequence ID" value="NZ_JAERQM010000004.1"/>
</dbReference>
<dbReference type="PANTHER" id="PTHR30006">
    <property type="entry name" value="THIAMINE-BINDING PERIPLASMIC PROTEIN-RELATED"/>
    <property type="match status" value="1"/>
</dbReference>
<evidence type="ECO:0000313" key="3">
    <source>
        <dbReference type="Proteomes" id="UP000689967"/>
    </source>
</evidence>
<sequence>MTLHRRGFGLAAAGFAATGMLGRPALGQGTSSGVSGPLVLYTSQLEPDAAQTVEAFRARHPGVTVEWIRAGTGQIMTRLRAEIAAGQPRPDVLLLADSLTFEGLRREGRLRPSPEVQLGGTPAAQVDAARGYFATKLITTGIVHHARAPFVPKAWTDLLEPRARNQVAMPSPAVSGAAAIHLTALAQNPALGWSYVERLVAHGVQARGGNGPVMQAVAGGERAFGIAIDYLPIREAAKGAPVRFVFPEDGVSAITEPAAILSTTRNAPAAIAFLDFLLSRQGQELASRQGFLPIDPEVAPPAGFPDPKTIRIMPLDAARAAAEQPELLRRFAALVGG</sequence>
<dbReference type="PIRSF" id="PIRSF002825">
    <property type="entry name" value="CfbpA"/>
    <property type="match status" value="1"/>
</dbReference>
<dbReference type="Pfam" id="PF13531">
    <property type="entry name" value="SBP_bac_11"/>
    <property type="match status" value="1"/>
</dbReference>
<dbReference type="CDD" id="cd13547">
    <property type="entry name" value="PBP2_Fbp_like_2"/>
    <property type="match status" value="1"/>
</dbReference>
<name>A0ABS6H980_9PROT</name>
<dbReference type="Proteomes" id="UP000689967">
    <property type="component" value="Unassembled WGS sequence"/>
</dbReference>
<organism evidence="2 3">
    <name type="scientific">Falsiroseomonas oleicola</name>
    <dbReference type="NCBI Taxonomy" id="2801474"/>
    <lineage>
        <taxon>Bacteria</taxon>
        <taxon>Pseudomonadati</taxon>
        <taxon>Pseudomonadota</taxon>
        <taxon>Alphaproteobacteria</taxon>
        <taxon>Acetobacterales</taxon>
        <taxon>Roseomonadaceae</taxon>
        <taxon>Falsiroseomonas</taxon>
    </lineage>
</organism>
<accession>A0ABS6H980</accession>
<gene>
    <name evidence="2" type="ORF">JJQ90_16235</name>
</gene>
<protein>
    <submittedName>
        <fullName evidence="2">ABC transporter substrate-binding protein</fullName>
    </submittedName>
</protein>
<keyword evidence="3" id="KW-1185">Reference proteome</keyword>
<keyword evidence="1" id="KW-0732">Signal</keyword>
<evidence type="ECO:0000313" key="2">
    <source>
        <dbReference type="EMBL" id="MBU8545272.1"/>
    </source>
</evidence>
<dbReference type="InterPro" id="IPR026045">
    <property type="entry name" value="Ferric-bd"/>
</dbReference>
<dbReference type="EMBL" id="JAERQM010000004">
    <property type="protein sequence ID" value="MBU8545272.1"/>
    <property type="molecule type" value="Genomic_DNA"/>
</dbReference>
<comment type="caution">
    <text evidence="2">The sequence shown here is derived from an EMBL/GenBank/DDBJ whole genome shotgun (WGS) entry which is preliminary data.</text>
</comment>
<evidence type="ECO:0000256" key="1">
    <source>
        <dbReference type="ARBA" id="ARBA00022729"/>
    </source>
</evidence>
<reference evidence="2 3" key="1">
    <citation type="submission" date="2021-01" db="EMBL/GenBank/DDBJ databases">
        <title>Roseomonas sp. nov, a bacterium isolated from an oil production mixture in Yumen Oilfield.</title>
        <authorList>
            <person name="Wu D."/>
        </authorList>
    </citation>
    <scope>NUCLEOTIDE SEQUENCE [LARGE SCALE GENOMIC DNA]</scope>
    <source>
        <strain evidence="2 3">ROY-5-3</strain>
    </source>
</reference>